<dbReference type="PANTHER" id="PTHR30055">
    <property type="entry name" value="HTH-TYPE TRANSCRIPTIONAL REGULATOR RUTR"/>
    <property type="match status" value="1"/>
</dbReference>
<dbReference type="PROSITE" id="PS50977">
    <property type="entry name" value="HTH_TETR_2"/>
    <property type="match status" value="1"/>
</dbReference>
<proteinExistence type="predicted"/>
<feature type="domain" description="HTH tetR-type" evidence="3">
    <location>
        <begin position="22"/>
        <end position="82"/>
    </location>
</feature>
<protein>
    <submittedName>
        <fullName evidence="4">TetR/AcrR family transcriptional regulator</fullName>
    </submittedName>
</protein>
<dbReference type="SUPFAM" id="SSF48498">
    <property type="entry name" value="Tetracyclin repressor-like, C-terminal domain"/>
    <property type="match status" value="1"/>
</dbReference>
<dbReference type="SUPFAM" id="SSF46689">
    <property type="entry name" value="Homeodomain-like"/>
    <property type="match status" value="1"/>
</dbReference>
<dbReference type="EMBL" id="JADPMV010000002">
    <property type="protein sequence ID" value="MBS7663364.1"/>
    <property type="molecule type" value="Genomic_DNA"/>
</dbReference>
<dbReference type="InterPro" id="IPR009057">
    <property type="entry name" value="Homeodomain-like_sf"/>
</dbReference>
<dbReference type="InterPro" id="IPR036271">
    <property type="entry name" value="Tet_transcr_reg_TetR-rel_C_sf"/>
</dbReference>
<organism evidence="4 5">
    <name type="scientific">Pseudomonas lalucatii</name>
    <dbReference type="NCBI Taxonomy" id="1424203"/>
    <lineage>
        <taxon>Bacteria</taxon>
        <taxon>Pseudomonadati</taxon>
        <taxon>Pseudomonadota</taxon>
        <taxon>Gammaproteobacteria</taxon>
        <taxon>Pseudomonadales</taxon>
        <taxon>Pseudomonadaceae</taxon>
        <taxon>Pseudomonas</taxon>
    </lineage>
</organism>
<keyword evidence="5" id="KW-1185">Reference proteome</keyword>
<accession>A0ABS5Q467</accession>
<dbReference type="PANTHER" id="PTHR30055:SF187">
    <property type="entry name" value="TRANSCRIPTIONAL REGULATORY PROTEIN"/>
    <property type="match status" value="1"/>
</dbReference>
<name>A0ABS5Q467_9PSED</name>
<sequence>MSSQDYSAALAALERVEPGDRRSNKRHIMACALACFDEMGLESTKIEDIRQRAASSIGSIYHHFGNKEGLVAALYFAALDDQLALVQPRIQLASTPREAVEALIRTYLAWVEQQPELARFIFHARHAVASGPRKDDLLERNQRRYGALLEWLGKGVEAGVIRKLPREVYASLLIGQAENYCRAWLSGRVKGAPTVHVDIFADAAWRSIAEGVTG</sequence>
<keyword evidence="1 2" id="KW-0238">DNA-binding</keyword>
<dbReference type="Proteomes" id="UP001196601">
    <property type="component" value="Unassembled WGS sequence"/>
</dbReference>
<comment type="caution">
    <text evidence="4">The sequence shown here is derived from an EMBL/GenBank/DDBJ whole genome shotgun (WGS) entry which is preliminary data.</text>
</comment>
<reference evidence="4 5" key="1">
    <citation type="journal article" date="2021" name="Syst. Appl. Microbiol.">
        <title>Pseudomonas lalucatii sp. nov. isolated from Vallgornera, a karstic cave in Mallorca, Western Mediterranean.</title>
        <authorList>
            <person name="Busquets A."/>
            <person name="Mulet M."/>
            <person name="Gomila M."/>
            <person name="Garcia-Valdes E."/>
        </authorList>
    </citation>
    <scope>NUCLEOTIDE SEQUENCE [LARGE SCALE GENOMIC DNA]</scope>
    <source>
        <strain evidence="4 5">R1b54</strain>
    </source>
</reference>
<dbReference type="Gene3D" id="1.10.357.10">
    <property type="entry name" value="Tetracycline Repressor, domain 2"/>
    <property type="match status" value="1"/>
</dbReference>
<dbReference type="PRINTS" id="PR00455">
    <property type="entry name" value="HTHTETR"/>
</dbReference>
<evidence type="ECO:0000256" key="1">
    <source>
        <dbReference type="ARBA" id="ARBA00023125"/>
    </source>
</evidence>
<dbReference type="InterPro" id="IPR001647">
    <property type="entry name" value="HTH_TetR"/>
</dbReference>
<evidence type="ECO:0000256" key="2">
    <source>
        <dbReference type="PROSITE-ProRule" id="PRU00335"/>
    </source>
</evidence>
<evidence type="ECO:0000313" key="5">
    <source>
        <dbReference type="Proteomes" id="UP001196601"/>
    </source>
</evidence>
<dbReference type="Pfam" id="PF00440">
    <property type="entry name" value="TetR_N"/>
    <property type="match status" value="1"/>
</dbReference>
<gene>
    <name evidence="4" type="ORF">I0D00_15655</name>
</gene>
<feature type="DNA-binding region" description="H-T-H motif" evidence="2">
    <location>
        <begin position="45"/>
        <end position="64"/>
    </location>
</feature>
<evidence type="ECO:0000313" key="4">
    <source>
        <dbReference type="EMBL" id="MBS7663364.1"/>
    </source>
</evidence>
<evidence type="ECO:0000259" key="3">
    <source>
        <dbReference type="PROSITE" id="PS50977"/>
    </source>
</evidence>
<dbReference type="InterPro" id="IPR050109">
    <property type="entry name" value="HTH-type_TetR-like_transc_reg"/>
</dbReference>